<reference evidence="3 4" key="1">
    <citation type="submission" date="2018-03" db="EMBL/GenBank/DDBJ databases">
        <title>Bacteriophage NCPPB3778 and a type I-E CRISPR drive the evolution of the US Biological Select Agent, Rathayibacter toxicus.</title>
        <authorList>
            <person name="Davis E.W.II."/>
            <person name="Tabima J.F."/>
            <person name="Weisberg A.J."/>
            <person name="Dantas Lopes L."/>
            <person name="Wiseman M.S."/>
            <person name="Wiseman M.S."/>
            <person name="Pupko T."/>
            <person name="Belcher M.S."/>
            <person name="Sechler A.J."/>
            <person name="Tancos M.A."/>
            <person name="Schroeder B.K."/>
            <person name="Murray T.D."/>
            <person name="Luster D.G."/>
            <person name="Schneider W.L."/>
            <person name="Rogers E."/>
            <person name="Andreote F.D."/>
            <person name="Grunwald N.J."/>
            <person name="Putnam M.L."/>
            <person name="Chang J.H."/>
        </authorList>
    </citation>
    <scope>NUCLEOTIDE SEQUENCE [LARGE SCALE GENOMIC DNA]</scope>
    <source>
        <strain evidence="3 4">DSM 15932</strain>
    </source>
</reference>
<gene>
    <name evidence="3" type="ORF">C1I64_06890</name>
</gene>
<feature type="chain" id="PRO_5039253409" evidence="2">
    <location>
        <begin position="24"/>
        <end position="163"/>
    </location>
</feature>
<dbReference type="RefSeq" id="WP_208645094.1">
    <property type="nucleotide sequence ID" value="NZ_CP028137.1"/>
</dbReference>
<dbReference type="EMBL" id="CP028137">
    <property type="protein sequence ID" value="AZZ51798.1"/>
    <property type="molecule type" value="Genomic_DNA"/>
</dbReference>
<feature type="signal peptide" evidence="2">
    <location>
        <begin position="1"/>
        <end position="23"/>
    </location>
</feature>
<organism evidence="3 4">
    <name type="scientific">Rathayibacter festucae DSM 15932</name>
    <dbReference type="NCBI Taxonomy" id="1328866"/>
    <lineage>
        <taxon>Bacteria</taxon>
        <taxon>Bacillati</taxon>
        <taxon>Actinomycetota</taxon>
        <taxon>Actinomycetes</taxon>
        <taxon>Micrococcales</taxon>
        <taxon>Microbacteriaceae</taxon>
        <taxon>Rathayibacter</taxon>
    </lineage>
</organism>
<dbReference type="Proteomes" id="UP000285317">
    <property type="component" value="Chromosome"/>
</dbReference>
<sequence length="163" mass="17080">MTTRRLIAPALAAGLLATLTACSTGTGSAEQDPAESTASAGSASPVGTWSMTLLEDSAAGEFQSIPYSGQIVITPSTVSVQAMNPDTTAPDGPYTIDGYEAFYGPATIDDDEDTFSVDVESAAVRELIGQTLTRSFEVTDDTLVLTPTDPAETWRVSYERVTD</sequence>
<dbReference type="PROSITE" id="PS51257">
    <property type="entry name" value="PROKAR_LIPOPROTEIN"/>
    <property type="match status" value="1"/>
</dbReference>
<proteinExistence type="predicted"/>
<evidence type="ECO:0000313" key="3">
    <source>
        <dbReference type="EMBL" id="AZZ51798.1"/>
    </source>
</evidence>
<evidence type="ECO:0000256" key="2">
    <source>
        <dbReference type="SAM" id="SignalP"/>
    </source>
</evidence>
<feature type="compositionally biased region" description="Polar residues" evidence="1">
    <location>
        <begin position="34"/>
        <end position="45"/>
    </location>
</feature>
<evidence type="ECO:0000256" key="1">
    <source>
        <dbReference type="SAM" id="MobiDB-lite"/>
    </source>
</evidence>
<protein>
    <submittedName>
        <fullName evidence="3">Uncharacterized protein</fullName>
    </submittedName>
</protein>
<name>A0A3Q9UZ82_9MICO</name>
<accession>A0A3Q9UZ82</accession>
<dbReference type="KEGG" id="rfs:C1I64_06890"/>
<keyword evidence="2" id="KW-0732">Signal</keyword>
<feature type="region of interest" description="Disordered" evidence="1">
    <location>
        <begin position="24"/>
        <end position="45"/>
    </location>
</feature>
<dbReference type="AlphaFoldDB" id="A0A3Q9UZ82"/>
<evidence type="ECO:0000313" key="4">
    <source>
        <dbReference type="Proteomes" id="UP000285317"/>
    </source>
</evidence>